<dbReference type="VEuPathDB" id="TrichDB:TVAG_240130"/>
<keyword evidence="5" id="KW-1185">Reference proteome</keyword>
<dbReference type="GO" id="GO:0005634">
    <property type="term" value="C:nucleus"/>
    <property type="evidence" value="ECO:0007669"/>
    <property type="project" value="UniProtKB-SubCell"/>
</dbReference>
<organism evidence="4 5">
    <name type="scientific">Trichomonas vaginalis (strain ATCC PRA-98 / G3)</name>
    <dbReference type="NCBI Taxonomy" id="412133"/>
    <lineage>
        <taxon>Eukaryota</taxon>
        <taxon>Metamonada</taxon>
        <taxon>Parabasalia</taxon>
        <taxon>Trichomonadida</taxon>
        <taxon>Trichomonadidae</taxon>
        <taxon>Trichomonas</taxon>
    </lineage>
</organism>
<comment type="subcellular location">
    <subcellularLocation>
        <location evidence="1">Nucleus</location>
    </subcellularLocation>
</comment>
<name>A2EFF5_TRIV3</name>
<dbReference type="OrthoDB" id="6421498at2759"/>
<protein>
    <recommendedName>
        <fullName evidence="3">Chromo domain-containing protein</fullName>
    </recommendedName>
</protein>
<evidence type="ECO:0000259" key="3">
    <source>
        <dbReference type="PROSITE" id="PS50013"/>
    </source>
</evidence>
<dbReference type="SUPFAM" id="SSF54160">
    <property type="entry name" value="Chromo domain-like"/>
    <property type="match status" value="2"/>
</dbReference>
<evidence type="ECO:0000313" key="5">
    <source>
        <dbReference type="Proteomes" id="UP000001542"/>
    </source>
</evidence>
<dbReference type="VEuPathDB" id="TrichDB:TVAGG3_0090120"/>
<dbReference type="SMART" id="SM00298">
    <property type="entry name" value="CHROMO"/>
    <property type="match status" value="1"/>
</dbReference>
<dbReference type="InterPro" id="IPR051219">
    <property type="entry name" value="Heterochromatin_chromo-domain"/>
</dbReference>
<dbReference type="PANTHER" id="PTHR22812">
    <property type="entry name" value="CHROMOBOX PROTEIN"/>
    <property type="match status" value="1"/>
</dbReference>
<dbReference type="RefSeq" id="XP_001320875.1">
    <property type="nucleotide sequence ID" value="XM_001320840.1"/>
</dbReference>
<dbReference type="InterPro" id="IPR000953">
    <property type="entry name" value="Chromo/chromo_shadow_dom"/>
</dbReference>
<feature type="domain" description="Chromo" evidence="3">
    <location>
        <begin position="9"/>
        <end position="68"/>
    </location>
</feature>
<dbReference type="KEGG" id="tva:4766556"/>
<gene>
    <name evidence="4" type="ORF">TVAG_240130</name>
</gene>
<dbReference type="GO" id="GO:0003682">
    <property type="term" value="F:chromatin binding"/>
    <property type="evidence" value="ECO:0000318"/>
    <property type="project" value="GO_Central"/>
</dbReference>
<keyword evidence="2" id="KW-0539">Nucleus</keyword>
<reference evidence="4" key="1">
    <citation type="submission" date="2006-10" db="EMBL/GenBank/DDBJ databases">
        <authorList>
            <person name="Amadeo P."/>
            <person name="Zhao Q."/>
            <person name="Wortman J."/>
            <person name="Fraser-Liggett C."/>
            <person name="Carlton J."/>
        </authorList>
    </citation>
    <scope>NUCLEOTIDE SEQUENCE</scope>
    <source>
        <strain evidence="4">G3</strain>
    </source>
</reference>
<sequence length="161" mass="19083">MEEVIKRTYEVEKILDARLEDNGEWMYLIKWKYYSVAFNTWEPKENFDDDEAITNFWTTHSVSEVTAPYKNQYLPKESLELSNFETNKIAKQIYPEVRGENDIESIIGIAKINGQNIFLVKIVNFPKLMRIPSSILRHICPIKIIKFYESKIRQDSAKHNF</sequence>
<dbReference type="SMART" id="SM00300">
    <property type="entry name" value="ChSh"/>
    <property type="match status" value="1"/>
</dbReference>
<dbReference type="STRING" id="5722.A2EFF5"/>
<evidence type="ECO:0000256" key="2">
    <source>
        <dbReference type="ARBA" id="ARBA00023242"/>
    </source>
</evidence>
<evidence type="ECO:0000313" key="4">
    <source>
        <dbReference type="EMBL" id="EAY08652.1"/>
    </source>
</evidence>
<dbReference type="CDD" id="cd00024">
    <property type="entry name" value="CD_CSD"/>
    <property type="match status" value="1"/>
</dbReference>
<dbReference type="Pfam" id="PF01393">
    <property type="entry name" value="Chromo_shadow"/>
    <property type="match status" value="1"/>
</dbReference>
<dbReference type="InterPro" id="IPR016197">
    <property type="entry name" value="Chromo-like_dom_sf"/>
</dbReference>
<dbReference type="InParanoid" id="A2EFF5"/>
<dbReference type="AlphaFoldDB" id="A2EFF5"/>
<dbReference type="Gene3D" id="2.40.50.40">
    <property type="match status" value="2"/>
</dbReference>
<dbReference type="EMBL" id="DS113374">
    <property type="protein sequence ID" value="EAY08652.1"/>
    <property type="molecule type" value="Genomic_DNA"/>
</dbReference>
<evidence type="ECO:0000256" key="1">
    <source>
        <dbReference type="ARBA" id="ARBA00004123"/>
    </source>
</evidence>
<dbReference type="GO" id="GO:0005721">
    <property type="term" value="C:pericentric heterochromatin"/>
    <property type="evidence" value="ECO:0000318"/>
    <property type="project" value="GO_Central"/>
</dbReference>
<dbReference type="GO" id="GO:0031507">
    <property type="term" value="P:heterochromatin formation"/>
    <property type="evidence" value="ECO:0000318"/>
    <property type="project" value="GO_Central"/>
</dbReference>
<proteinExistence type="predicted"/>
<dbReference type="Proteomes" id="UP000001542">
    <property type="component" value="Unassembled WGS sequence"/>
</dbReference>
<dbReference type="InterPro" id="IPR008251">
    <property type="entry name" value="Chromo_shadow_dom"/>
</dbReference>
<dbReference type="Pfam" id="PF00385">
    <property type="entry name" value="Chromo"/>
    <property type="match status" value="1"/>
</dbReference>
<dbReference type="CDD" id="cd00034">
    <property type="entry name" value="CSD"/>
    <property type="match status" value="1"/>
</dbReference>
<dbReference type="InterPro" id="IPR023780">
    <property type="entry name" value="Chromo_domain"/>
</dbReference>
<accession>A2EFF5</accession>
<reference evidence="4" key="2">
    <citation type="journal article" date="2007" name="Science">
        <title>Draft genome sequence of the sexually transmitted pathogen Trichomonas vaginalis.</title>
        <authorList>
            <person name="Carlton J.M."/>
            <person name="Hirt R.P."/>
            <person name="Silva J.C."/>
            <person name="Delcher A.L."/>
            <person name="Schatz M."/>
            <person name="Zhao Q."/>
            <person name="Wortman J.R."/>
            <person name="Bidwell S.L."/>
            <person name="Alsmark U.C.M."/>
            <person name="Besteiro S."/>
            <person name="Sicheritz-Ponten T."/>
            <person name="Noel C.J."/>
            <person name="Dacks J.B."/>
            <person name="Foster P.G."/>
            <person name="Simillion C."/>
            <person name="Van de Peer Y."/>
            <person name="Miranda-Saavedra D."/>
            <person name="Barton G.J."/>
            <person name="Westrop G.D."/>
            <person name="Mueller S."/>
            <person name="Dessi D."/>
            <person name="Fiori P.L."/>
            <person name="Ren Q."/>
            <person name="Paulsen I."/>
            <person name="Zhang H."/>
            <person name="Bastida-Corcuera F.D."/>
            <person name="Simoes-Barbosa A."/>
            <person name="Brown M.T."/>
            <person name="Hayes R.D."/>
            <person name="Mukherjee M."/>
            <person name="Okumura C.Y."/>
            <person name="Schneider R."/>
            <person name="Smith A.J."/>
            <person name="Vanacova S."/>
            <person name="Villalvazo M."/>
            <person name="Haas B.J."/>
            <person name="Pertea M."/>
            <person name="Feldblyum T.V."/>
            <person name="Utterback T.R."/>
            <person name="Shu C.L."/>
            <person name="Osoegawa K."/>
            <person name="de Jong P.J."/>
            <person name="Hrdy I."/>
            <person name="Horvathova L."/>
            <person name="Zubacova Z."/>
            <person name="Dolezal P."/>
            <person name="Malik S.B."/>
            <person name="Logsdon J.M. Jr."/>
            <person name="Henze K."/>
            <person name="Gupta A."/>
            <person name="Wang C.C."/>
            <person name="Dunne R.L."/>
            <person name="Upcroft J.A."/>
            <person name="Upcroft P."/>
            <person name="White O."/>
            <person name="Salzberg S.L."/>
            <person name="Tang P."/>
            <person name="Chiu C.-H."/>
            <person name="Lee Y.-S."/>
            <person name="Embley T.M."/>
            <person name="Coombs G.H."/>
            <person name="Mottram J.C."/>
            <person name="Tachezy J."/>
            <person name="Fraser-Liggett C.M."/>
            <person name="Johnson P.J."/>
        </authorList>
    </citation>
    <scope>NUCLEOTIDE SEQUENCE [LARGE SCALE GENOMIC DNA]</scope>
    <source>
        <strain evidence="4">G3</strain>
    </source>
</reference>
<dbReference type="PROSITE" id="PS50013">
    <property type="entry name" value="CHROMO_2"/>
    <property type="match status" value="1"/>
</dbReference>